<keyword evidence="1" id="KW-0812">Transmembrane</keyword>
<keyword evidence="1" id="KW-0472">Membrane</keyword>
<dbReference type="EMBL" id="CP001688">
    <property type="protein sequence ID" value="ACV47022.1"/>
    <property type="molecule type" value="Genomic_DNA"/>
</dbReference>
<evidence type="ECO:0000256" key="1">
    <source>
        <dbReference type="SAM" id="Phobius"/>
    </source>
</evidence>
<dbReference type="RefSeq" id="WP_015761869.1">
    <property type="nucleotide sequence ID" value="NC_013202.1"/>
</dbReference>
<proteinExistence type="predicted"/>
<evidence type="ECO:0000313" key="2">
    <source>
        <dbReference type="EMBL" id="ACV47022.1"/>
    </source>
</evidence>
<dbReference type="KEGG" id="hmu:Hmuk_0892"/>
<keyword evidence="1" id="KW-1133">Transmembrane helix</keyword>
<feature type="transmembrane region" description="Helical" evidence="1">
    <location>
        <begin position="28"/>
        <end position="46"/>
    </location>
</feature>
<protein>
    <submittedName>
        <fullName evidence="2">Uncharacterized protein</fullName>
    </submittedName>
</protein>
<evidence type="ECO:0000313" key="3">
    <source>
        <dbReference type="Proteomes" id="UP000001746"/>
    </source>
</evidence>
<feature type="transmembrane region" description="Helical" evidence="1">
    <location>
        <begin position="7"/>
        <end position="22"/>
    </location>
</feature>
<organism evidence="2 3">
    <name type="scientific">Halomicrobium mukohataei (strain ATCC 700874 / DSM 12286 / JCM 9738 / NCIMB 13541)</name>
    <name type="common">Haloarcula mukohataei</name>
    <dbReference type="NCBI Taxonomy" id="485914"/>
    <lineage>
        <taxon>Archaea</taxon>
        <taxon>Methanobacteriati</taxon>
        <taxon>Methanobacteriota</taxon>
        <taxon>Stenosarchaea group</taxon>
        <taxon>Halobacteria</taxon>
        <taxon>Halobacteriales</taxon>
        <taxon>Haloarculaceae</taxon>
        <taxon>Halomicrobium</taxon>
    </lineage>
</organism>
<accession>C7P0P0</accession>
<keyword evidence="3" id="KW-1185">Reference proteome</keyword>
<dbReference type="AlphaFoldDB" id="C7P0P0"/>
<name>C7P0P0_HALMD</name>
<reference evidence="2 3" key="1">
    <citation type="journal article" date="2009" name="Stand. Genomic Sci.">
        <title>Complete genome sequence of Halomicrobium mukohataei type strain (arg-2).</title>
        <authorList>
            <person name="Tindall B.J."/>
            <person name="Schneider S."/>
            <person name="Lapidus A."/>
            <person name="Copeland A."/>
            <person name="Glavina Del Rio T."/>
            <person name="Nolan M."/>
            <person name="Lucas S."/>
            <person name="Chen F."/>
            <person name="Tice H."/>
            <person name="Cheng J.F."/>
            <person name="Saunders E."/>
            <person name="Bruce D."/>
            <person name="Goodwin L."/>
            <person name="Pitluck S."/>
            <person name="Mikhailova N."/>
            <person name="Pati A."/>
            <person name="Ivanova N."/>
            <person name="Mavrommatis K."/>
            <person name="Chen A."/>
            <person name="Palaniappan K."/>
            <person name="Chain P."/>
            <person name="Land M."/>
            <person name="Hauser L."/>
            <person name="Chang Y.J."/>
            <person name="Jeffries C.D."/>
            <person name="Brettin T."/>
            <person name="Han C."/>
            <person name="Rohde M."/>
            <person name="Goker M."/>
            <person name="Bristow J."/>
            <person name="Eisen J.A."/>
            <person name="Markowitz V."/>
            <person name="Hugenholtz P."/>
            <person name="Klenk H.P."/>
            <person name="Kyrpides N.C."/>
            <person name="Detter J.C."/>
        </authorList>
    </citation>
    <scope>NUCLEOTIDE SEQUENCE [LARGE SCALE GENOMIC DNA]</scope>
    <source>
        <strain evidence="3">ATCC 700874 / DSM 12286 / JCM 9738 / NCIMB 13541</strain>
    </source>
</reference>
<dbReference type="HOGENOM" id="CLU_3112954_0_0_2"/>
<dbReference type="GeneID" id="59369193"/>
<sequence>MKDDTKLGIAVSLFLAIIASGIPGNDFAAIGIGLAGGFVLALSIFYEAMM</sequence>
<dbReference type="Proteomes" id="UP000001746">
    <property type="component" value="Chromosome"/>
</dbReference>
<gene>
    <name evidence="2" type="ordered locus">Hmuk_0892</name>
</gene>